<proteinExistence type="predicted"/>
<gene>
    <name evidence="1" type="ORF">F5147DRAFT_643252</name>
</gene>
<reference evidence="1" key="1">
    <citation type="journal article" date="2020" name="New Phytol.">
        <title>Comparative genomics reveals dynamic genome evolution in host specialist ectomycorrhizal fungi.</title>
        <authorList>
            <person name="Lofgren L.A."/>
            <person name="Nguyen N.H."/>
            <person name="Vilgalys R."/>
            <person name="Ruytinx J."/>
            <person name="Liao H.L."/>
            <person name="Branco S."/>
            <person name="Kuo A."/>
            <person name="LaButti K."/>
            <person name="Lipzen A."/>
            <person name="Andreopoulos W."/>
            <person name="Pangilinan J."/>
            <person name="Riley R."/>
            <person name="Hundley H."/>
            <person name="Na H."/>
            <person name="Barry K."/>
            <person name="Grigoriev I.V."/>
            <person name="Stajich J.E."/>
            <person name="Kennedy P.G."/>
        </authorList>
    </citation>
    <scope>NUCLEOTIDE SEQUENCE</scope>
    <source>
        <strain evidence="1">FC423</strain>
    </source>
</reference>
<evidence type="ECO:0000313" key="2">
    <source>
        <dbReference type="Proteomes" id="UP000823399"/>
    </source>
</evidence>
<keyword evidence="2" id="KW-1185">Reference proteome</keyword>
<accession>A0A9P7JNB1</accession>
<dbReference type="AlphaFoldDB" id="A0A9P7JNB1"/>
<dbReference type="RefSeq" id="XP_041286468.1">
    <property type="nucleotide sequence ID" value="XM_041433115.1"/>
</dbReference>
<name>A0A9P7JNB1_9AGAM</name>
<evidence type="ECO:0000313" key="1">
    <source>
        <dbReference type="EMBL" id="KAG2091211.1"/>
    </source>
</evidence>
<protein>
    <submittedName>
        <fullName evidence="1">Uncharacterized protein</fullName>
    </submittedName>
</protein>
<sequence>MPIIPKSLSNHIDPGAPPFVFGEVFDVPRLSQAIGNHLLQWHEVKDAESQVLDYLGCWTVWETVQQHIEVPEPRQSPSLNLLKLADGPWHLLTCTTIIDHASFWSLASLGFPESRSNSLELSSTNRPSPLHQVSLPPDDHVLCFDFLYYISAHHTTWE</sequence>
<dbReference type="Proteomes" id="UP000823399">
    <property type="component" value="Unassembled WGS sequence"/>
</dbReference>
<dbReference type="EMBL" id="JABBWM010000098">
    <property type="protein sequence ID" value="KAG2091211.1"/>
    <property type="molecule type" value="Genomic_DNA"/>
</dbReference>
<dbReference type="GeneID" id="64695374"/>
<dbReference type="OrthoDB" id="2671545at2759"/>
<organism evidence="1 2">
    <name type="scientific">Suillus discolor</name>
    <dbReference type="NCBI Taxonomy" id="1912936"/>
    <lineage>
        <taxon>Eukaryota</taxon>
        <taxon>Fungi</taxon>
        <taxon>Dikarya</taxon>
        <taxon>Basidiomycota</taxon>
        <taxon>Agaricomycotina</taxon>
        <taxon>Agaricomycetes</taxon>
        <taxon>Agaricomycetidae</taxon>
        <taxon>Boletales</taxon>
        <taxon>Suillineae</taxon>
        <taxon>Suillaceae</taxon>
        <taxon>Suillus</taxon>
    </lineage>
</organism>
<comment type="caution">
    <text evidence="1">The sequence shown here is derived from an EMBL/GenBank/DDBJ whole genome shotgun (WGS) entry which is preliminary data.</text>
</comment>